<dbReference type="InParanoid" id="H2ZM10"/>
<reference evidence="1" key="2">
    <citation type="submission" date="2025-08" db="UniProtKB">
        <authorList>
            <consortium name="Ensembl"/>
        </authorList>
    </citation>
    <scope>IDENTIFICATION</scope>
</reference>
<reference evidence="2" key="1">
    <citation type="submission" date="2003-08" db="EMBL/GenBank/DDBJ databases">
        <authorList>
            <person name="Birren B."/>
            <person name="Nusbaum C."/>
            <person name="Abebe A."/>
            <person name="Abouelleil A."/>
            <person name="Adekoya E."/>
            <person name="Ait-zahra M."/>
            <person name="Allen N."/>
            <person name="Allen T."/>
            <person name="An P."/>
            <person name="Anderson M."/>
            <person name="Anderson S."/>
            <person name="Arachchi H."/>
            <person name="Armbruster J."/>
            <person name="Bachantsang P."/>
            <person name="Baldwin J."/>
            <person name="Barry A."/>
            <person name="Bayul T."/>
            <person name="Blitshsteyn B."/>
            <person name="Bloom T."/>
            <person name="Blye J."/>
            <person name="Boguslavskiy L."/>
            <person name="Borowsky M."/>
            <person name="Boukhgalter B."/>
            <person name="Brunache A."/>
            <person name="Butler J."/>
            <person name="Calixte N."/>
            <person name="Calvo S."/>
            <person name="Camarata J."/>
            <person name="Campo K."/>
            <person name="Chang J."/>
            <person name="Cheshatsang Y."/>
            <person name="Citroen M."/>
            <person name="Collymore A."/>
            <person name="Considine T."/>
            <person name="Cook A."/>
            <person name="Cooke P."/>
            <person name="Corum B."/>
            <person name="Cuomo C."/>
            <person name="David R."/>
            <person name="Dawoe T."/>
            <person name="Degray S."/>
            <person name="Dodge S."/>
            <person name="Dooley K."/>
            <person name="Dorje P."/>
            <person name="Dorjee K."/>
            <person name="Dorris L."/>
            <person name="Duffey N."/>
            <person name="Dupes A."/>
            <person name="Elkins T."/>
            <person name="Engels R."/>
            <person name="Erickson J."/>
            <person name="Farina A."/>
            <person name="Faro S."/>
            <person name="Ferreira P."/>
            <person name="Fischer H."/>
            <person name="Fitzgerald M."/>
            <person name="Foley K."/>
            <person name="Gage D."/>
            <person name="Galagan J."/>
            <person name="Gearin G."/>
            <person name="Gnerre S."/>
            <person name="Gnirke A."/>
            <person name="Goyette A."/>
            <person name="Graham J."/>
            <person name="Grandbois E."/>
            <person name="Gyaltsen K."/>
            <person name="Hafez N."/>
            <person name="Hagopian D."/>
            <person name="Hagos B."/>
            <person name="Hall J."/>
            <person name="Hatcher B."/>
            <person name="Heller A."/>
            <person name="Higgins H."/>
            <person name="Honan T."/>
            <person name="Horn A."/>
            <person name="Houde N."/>
            <person name="Hughes L."/>
            <person name="Hulme W."/>
            <person name="Husby E."/>
            <person name="Iliev I."/>
            <person name="Jaffe D."/>
            <person name="Jones C."/>
            <person name="Kamal M."/>
            <person name="Kamat A."/>
            <person name="Kamvysselis M."/>
            <person name="Karlsson E."/>
            <person name="Kells C."/>
            <person name="Kieu A."/>
            <person name="Kisner P."/>
            <person name="Kodira C."/>
            <person name="Kulbokas E."/>
            <person name="Labutti K."/>
            <person name="Lama D."/>
            <person name="Landers T."/>
            <person name="Leger J."/>
            <person name="Levine S."/>
            <person name="Lewis D."/>
            <person name="Lewis T."/>
            <person name="Lindblad-toh K."/>
            <person name="Liu X."/>
            <person name="Lokyitsang T."/>
            <person name="Lokyitsang Y."/>
            <person name="Lucien O."/>
            <person name="Lui A."/>
            <person name="Ma L.J."/>
            <person name="Mabbitt R."/>
            <person name="Macdonald J."/>
            <person name="Maclean C."/>
            <person name="Major J."/>
            <person name="Manning J."/>
            <person name="Marabella R."/>
            <person name="Maru K."/>
            <person name="Matthews C."/>
            <person name="Mauceli E."/>
            <person name="Mccarthy M."/>
            <person name="Mcdonough S."/>
            <person name="Mcghee T."/>
            <person name="Meldrim J."/>
            <person name="Meneus L."/>
            <person name="Mesirov J."/>
            <person name="Mihalev A."/>
            <person name="Mihova T."/>
            <person name="Mikkelsen T."/>
            <person name="Mlenga V."/>
            <person name="Moru K."/>
            <person name="Mozes J."/>
            <person name="Mulrain L."/>
            <person name="Munson G."/>
            <person name="Naylor J."/>
            <person name="Newes C."/>
            <person name="Nguyen C."/>
            <person name="Nguyen N."/>
            <person name="Nguyen T."/>
            <person name="Nicol R."/>
            <person name="Nielsen C."/>
            <person name="Nizzari M."/>
            <person name="Norbu C."/>
            <person name="Norbu N."/>
            <person name="O'donnell P."/>
            <person name="Okoawo O."/>
            <person name="O'leary S."/>
            <person name="Omotosho B."/>
            <person name="O'neill K."/>
            <person name="Osman S."/>
            <person name="Parker S."/>
            <person name="Perrin D."/>
            <person name="Phunkhang P."/>
            <person name="Piqani B."/>
            <person name="Purcell S."/>
            <person name="Rachupka T."/>
            <person name="Ramasamy U."/>
            <person name="Rameau R."/>
            <person name="Ray V."/>
            <person name="Raymond C."/>
            <person name="Retta R."/>
            <person name="Richardson S."/>
            <person name="Rise C."/>
            <person name="Rodriguez J."/>
            <person name="Rogers J."/>
            <person name="Rogov P."/>
            <person name="Rutman M."/>
            <person name="Schupbach R."/>
            <person name="Seaman C."/>
            <person name="Settipalli S."/>
            <person name="Sharpe T."/>
            <person name="Sheridan J."/>
            <person name="Sherpa N."/>
            <person name="Shi J."/>
            <person name="Smirnov S."/>
            <person name="Smith C."/>
            <person name="Sougnez C."/>
            <person name="Spencer B."/>
            <person name="Stalker J."/>
            <person name="Stange-thomann N."/>
            <person name="Stavropoulos S."/>
            <person name="Stetson K."/>
            <person name="Stone C."/>
            <person name="Stone S."/>
            <person name="Stubbs M."/>
            <person name="Talamas J."/>
            <person name="Tchuinga P."/>
            <person name="Tenzing P."/>
            <person name="Tesfaye S."/>
            <person name="Theodore J."/>
            <person name="Thoulutsang Y."/>
            <person name="Topham K."/>
            <person name="Towey S."/>
            <person name="Tsamla T."/>
            <person name="Tsomo N."/>
            <person name="Vallee D."/>
            <person name="Vassiliev H."/>
            <person name="Venkataraman V."/>
            <person name="Vinson J."/>
            <person name="Vo A."/>
            <person name="Wade C."/>
            <person name="Wang S."/>
            <person name="Wangchuk T."/>
            <person name="Wangdi T."/>
            <person name="Whittaker C."/>
            <person name="Wilkinson J."/>
            <person name="Wu Y."/>
            <person name="Wyman D."/>
            <person name="Yadav S."/>
            <person name="Yang S."/>
            <person name="Yang X."/>
            <person name="Yeager S."/>
            <person name="Yee E."/>
            <person name="Young G."/>
            <person name="Zainoun J."/>
            <person name="Zembeck L."/>
            <person name="Zimmer A."/>
            <person name="Zody M."/>
            <person name="Lander E."/>
        </authorList>
    </citation>
    <scope>NUCLEOTIDE SEQUENCE [LARGE SCALE GENOMIC DNA]</scope>
</reference>
<proteinExistence type="predicted"/>
<evidence type="ECO:0000313" key="2">
    <source>
        <dbReference type="Proteomes" id="UP000007875"/>
    </source>
</evidence>
<protein>
    <submittedName>
        <fullName evidence="1">Uncharacterized protein</fullName>
    </submittedName>
</protein>
<organism evidence="1 2">
    <name type="scientific">Ciona savignyi</name>
    <name type="common">Pacific transparent sea squirt</name>
    <dbReference type="NCBI Taxonomy" id="51511"/>
    <lineage>
        <taxon>Eukaryota</taxon>
        <taxon>Metazoa</taxon>
        <taxon>Chordata</taxon>
        <taxon>Tunicata</taxon>
        <taxon>Ascidiacea</taxon>
        <taxon>Phlebobranchia</taxon>
        <taxon>Cionidae</taxon>
        <taxon>Ciona</taxon>
    </lineage>
</organism>
<accession>H2ZM10</accession>
<dbReference type="Ensembl" id="ENSCSAVT00000018828.1">
    <property type="protein sequence ID" value="ENSCSAVP00000018626.1"/>
    <property type="gene ID" value="ENSCSAVG00000010945.1"/>
</dbReference>
<keyword evidence="2" id="KW-1185">Reference proteome</keyword>
<reference evidence="1" key="3">
    <citation type="submission" date="2025-09" db="UniProtKB">
        <authorList>
            <consortium name="Ensembl"/>
        </authorList>
    </citation>
    <scope>IDENTIFICATION</scope>
</reference>
<dbReference type="Proteomes" id="UP000007875">
    <property type="component" value="Unassembled WGS sequence"/>
</dbReference>
<name>H2ZM10_CIOSA</name>
<sequence length="45" mass="5173">MHIMIVVDTTGALTVLIKYIDEIPARRDNKAHKETGDVKYEKQCK</sequence>
<dbReference type="HOGENOM" id="CLU_3210013_0_0_1"/>
<evidence type="ECO:0000313" key="1">
    <source>
        <dbReference type="Ensembl" id="ENSCSAVP00000018626.1"/>
    </source>
</evidence>
<dbReference type="AlphaFoldDB" id="H2ZM10"/>